<dbReference type="Pfam" id="PF10150">
    <property type="entry name" value="RNase_E_G"/>
    <property type="match status" value="1"/>
</dbReference>
<evidence type="ECO:0000313" key="7">
    <source>
        <dbReference type="EMBL" id="PWJ95698.1"/>
    </source>
</evidence>
<dbReference type="GO" id="GO:0003723">
    <property type="term" value="F:RNA binding"/>
    <property type="evidence" value="ECO:0007669"/>
    <property type="project" value="UniProtKB-KW"/>
</dbReference>
<sequence length="474" mass="54776">MDDYKRDKVMVFNDTGEEIRVALLENNILSEIFFEDIEADKNSGKIFIGRIENEVTGLEAFFVNIGMKKNGFLRFKDLVGLPNEYKRGDNVIVQVRKDGNSRKGPQLSMQINIPGNYTVYMPYGEGSIGISRKITEQSERDRIREIAEDIMYETEGLIFRTNCQGIDRETINEEVLKLRRIMHKILLDYKDSNKPGLLYSEEDFVDYVLRERLDSAVSRIVMDSKELYLKIRRKIDKIDFSPVLELKTKDSFNYYDIYLQINDIFARKIDLKSGGTITIDKTEAMTVIDIDSAGNIKGENIEETSFSTNMEAAREIMRQLRLRNIAGIIIVDFIDMYNEKHKQAIIELISYELRKDKARVTIVGFTELGLLELTRKRTSPSIDSLIYTPCPVCHGTGRVSAPSVVYNRMIQEVEDSLKELSEHDIKQVLVSIHHNLSGYVTPEIKAKLEEKTGTKIKFEFNWTDPNTYNIRYKK</sequence>
<comment type="caution">
    <text evidence="7">The sequence shown here is derived from an EMBL/GenBank/DDBJ whole genome shotgun (WGS) entry which is preliminary data.</text>
</comment>
<dbReference type="GO" id="GO:0006364">
    <property type="term" value="P:rRNA processing"/>
    <property type="evidence" value="ECO:0007669"/>
    <property type="project" value="TreeGrafter"/>
</dbReference>
<comment type="cofactor">
    <cofactor evidence="1">
        <name>Mg(2+)</name>
        <dbReference type="ChEBI" id="CHEBI:18420"/>
    </cofactor>
</comment>
<dbReference type="GO" id="GO:0005737">
    <property type="term" value="C:cytoplasm"/>
    <property type="evidence" value="ECO:0007669"/>
    <property type="project" value="TreeGrafter"/>
</dbReference>
<dbReference type="SUPFAM" id="SSF50249">
    <property type="entry name" value="Nucleic acid-binding proteins"/>
    <property type="match status" value="1"/>
</dbReference>
<keyword evidence="4" id="KW-0460">Magnesium</keyword>
<gene>
    <name evidence="7" type="ORF">C7380_104114</name>
</gene>
<evidence type="ECO:0000256" key="3">
    <source>
        <dbReference type="ARBA" id="ARBA00022801"/>
    </source>
</evidence>
<dbReference type="PANTHER" id="PTHR30001:SF0">
    <property type="entry name" value="RIBONUCLEASE G"/>
    <property type="match status" value="1"/>
</dbReference>
<dbReference type="GO" id="GO:0016787">
    <property type="term" value="F:hydrolase activity"/>
    <property type="evidence" value="ECO:0007669"/>
    <property type="project" value="UniProtKB-KW"/>
</dbReference>
<dbReference type="Proteomes" id="UP000245921">
    <property type="component" value="Unassembled WGS sequence"/>
</dbReference>
<accession>A0AA45C821</accession>
<keyword evidence="3" id="KW-0378">Hydrolase</keyword>
<proteinExistence type="predicted"/>
<dbReference type="SMART" id="SM00316">
    <property type="entry name" value="S1"/>
    <property type="match status" value="1"/>
</dbReference>
<keyword evidence="2" id="KW-0479">Metal-binding</keyword>
<keyword evidence="8" id="KW-1185">Reference proteome</keyword>
<dbReference type="InterPro" id="IPR003029">
    <property type="entry name" value="S1_domain"/>
</dbReference>
<evidence type="ECO:0000256" key="1">
    <source>
        <dbReference type="ARBA" id="ARBA00001946"/>
    </source>
</evidence>
<protein>
    <submittedName>
        <fullName evidence="7">Ribonuclease G</fullName>
    </submittedName>
</protein>
<organism evidence="7 8">
    <name type="scientific">Oceanotoga teriensis</name>
    <dbReference type="NCBI Taxonomy" id="515440"/>
    <lineage>
        <taxon>Bacteria</taxon>
        <taxon>Thermotogati</taxon>
        <taxon>Thermotogota</taxon>
        <taxon>Thermotogae</taxon>
        <taxon>Petrotogales</taxon>
        <taxon>Petrotogaceae</taxon>
        <taxon>Oceanotoga</taxon>
    </lineage>
</organism>
<evidence type="ECO:0000313" key="8">
    <source>
        <dbReference type="Proteomes" id="UP000245921"/>
    </source>
</evidence>
<dbReference type="NCBIfam" id="TIGR00757">
    <property type="entry name" value="RNaseEG"/>
    <property type="match status" value="1"/>
</dbReference>
<evidence type="ECO:0000256" key="5">
    <source>
        <dbReference type="ARBA" id="ARBA00022884"/>
    </source>
</evidence>
<dbReference type="EMBL" id="QGGI01000004">
    <property type="protein sequence ID" value="PWJ95698.1"/>
    <property type="molecule type" value="Genomic_DNA"/>
</dbReference>
<dbReference type="RefSeq" id="WP_109604228.1">
    <property type="nucleotide sequence ID" value="NZ_QGGI01000004.1"/>
</dbReference>
<dbReference type="AlphaFoldDB" id="A0AA45C821"/>
<dbReference type="Gene3D" id="2.40.50.140">
    <property type="entry name" value="Nucleic acid-binding proteins"/>
    <property type="match status" value="1"/>
</dbReference>
<keyword evidence="5" id="KW-0694">RNA-binding</keyword>
<name>A0AA45C821_9BACT</name>
<evidence type="ECO:0000256" key="4">
    <source>
        <dbReference type="ARBA" id="ARBA00022842"/>
    </source>
</evidence>
<dbReference type="CDD" id="cd04453">
    <property type="entry name" value="S1_RNase_E"/>
    <property type="match status" value="1"/>
</dbReference>
<dbReference type="InterPro" id="IPR019307">
    <property type="entry name" value="RNA-bd_AU-1/RNase_E/G"/>
</dbReference>
<feature type="domain" description="S1 motif" evidence="6">
    <location>
        <begin position="44"/>
        <end position="110"/>
    </location>
</feature>
<dbReference type="InterPro" id="IPR012340">
    <property type="entry name" value="NA-bd_OB-fold"/>
</dbReference>
<dbReference type="InterPro" id="IPR004659">
    <property type="entry name" value="RNase_E/G"/>
</dbReference>
<evidence type="ECO:0000256" key="2">
    <source>
        <dbReference type="ARBA" id="ARBA00022723"/>
    </source>
</evidence>
<dbReference type="PANTHER" id="PTHR30001">
    <property type="entry name" value="RIBONUCLEASE"/>
    <property type="match status" value="1"/>
</dbReference>
<dbReference type="PROSITE" id="PS50126">
    <property type="entry name" value="S1"/>
    <property type="match status" value="1"/>
</dbReference>
<evidence type="ECO:0000259" key="6">
    <source>
        <dbReference type="PROSITE" id="PS50126"/>
    </source>
</evidence>
<dbReference type="GO" id="GO:0046872">
    <property type="term" value="F:metal ion binding"/>
    <property type="evidence" value="ECO:0007669"/>
    <property type="project" value="UniProtKB-KW"/>
</dbReference>
<reference evidence="7 8" key="1">
    <citation type="submission" date="2018-05" db="EMBL/GenBank/DDBJ databases">
        <title>Genomic Encyclopedia of Type Strains, Phase IV (KMG-IV): sequencing the most valuable type-strain genomes for metagenomic binning, comparative biology and taxonomic classification.</title>
        <authorList>
            <person name="Goeker M."/>
        </authorList>
    </citation>
    <scope>NUCLEOTIDE SEQUENCE [LARGE SCALE GENOMIC DNA]</scope>
    <source>
        <strain evidence="7 8">DSM 24906</strain>
    </source>
</reference>
<dbReference type="GO" id="GO:0004540">
    <property type="term" value="F:RNA nuclease activity"/>
    <property type="evidence" value="ECO:0007669"/>
    <property type="project" value="InterPro"/>
</dbReference>